<accession>A0A5J5FUA8</accession>
<evidence type="ECO:0000313" key="1">
    <source>
        <dbReference type="EMBL" id="KAA8997038.1"/>
    </source>
</evidence>
<evidence type="ECO:0000313" key="2">
    <source>
        <dbReference type="Proteomes" id="UP000335415"/>
    </source>
</evidence>
<organism evidence="1 2">
    <name type="scientific">Affinibrenneria salicis</name>
    <dbReference type="NCBI Taxonomy" id="2590031"/>
    <lineage>
        <taxon>Bacteria</taxon>
        <taxon>Pseudomonadati</taxon>
        <taxon>Pseudomonadota</taxon>
        <taxon>Gammaproteobacteria</taxon>
        <taxon>Enterobacterales</taxon>
        <taxon>Pectobacteriaceae</taxon>
        <taxon>Affinibrenneria</taxon>
    </lineage>
</organism>
<dbReference type="EMBL" id="VYKJ01000012">
    <property type="protein sequence ID" value="KAA8997038.1"/>
    <property type="molecule type" value="Genomic_DNA"/>
</dbReference>
<dbReference type="Proteomes" id="UP000335415">
    <property type="component" value="Unassembled WGS sequence"/>
</dbReference>
<comment type="caution">
    <text evidence="1">The sequence shown here is derived from an EMBL/GenBank/DDBJ whole genome shotgun (WGS) entry which is preliminary data.</text>
</comment>
<protein>
    <submittedName>
        <fullName evidence="1">Uncharacterized protein</fullName>
    </submittedName>
</protein>
<keyword evidence="2" id="KW-1185">Reference proteome</keyword>
<sequence length="228" mass="25416">MNNYVGLVGTYPVHVSLQRYRFGPYISLLGSYYYDRQRAPIPLYGTYAADSLSACEILNAQDYDNSIIRGSATAPDMSACPFQLSARGDELVGHWRRGDKRYPVRLRRSASLDDSASPPSVLGTPDIPFWGQTETHSFIGVYQRSGGDLALSGVKVLDKRSGKVVQVLNPQRQGCRFGFFMTPIYMNLENGENRSRVLLNCAPGDGPGDKTIEYRLDADSQRYRPVDD</sequence>
<dbReference type="OrthoDB" id="9809602at2"/>
<proteinExistence type="predicted"/>
<gene>
    <name evidence="1" type="ORF">FJU30_19890</name>
</gene>
<name>A0A5J5FUA8_9GAMM</name>
<dbReference type="AlphaFoldDB" id="A0A5J5FUA8"/>
<reference evidence="1 2" key="1">
    <citation type="submission" date="2019-09" db="EMBL/GenBank/DDBJ databases">
        <authorList>
            <person name="Li Y."/>
        </authorList>
    </citation>
    <scope>NUCLEOTIDE SEQUENCE [LARGE SCALE GENOMIC DNA]</scope>
    <source>
        <strain evidence="1 2">L3-3HA</strain>
    </source>
</reference>